<dbReference type="InterPro" id="IPR036388">
    <property type="entry name" value="WH-like_DNA-bd_sf"/>
</dbReference>
<dbReference type="RefSeq" id="WP_055463146.1">
    <property type="nucleotide sequence ID" value="NZ_CYHG01000006.1"/>
</dbReference>
<proteinExistence type="predicted"/>
<keyword evidence="1" id="KW-0238">DNA-binding</keyword>
<accession>A0A0K6IM77</accession>
<dbReference type="InterPro" id="IPR039420">
    <property type="entry name" value="WalR-like"/>
</dbReference>
<gene>
    <name evidence="3" type="ORF">Ga0061065_1069</name>
</gene>
<dbReference type="GO" id="GO:0006355">
    <property type="term" value="P:regulation of DNA-templated transcription"/>
    <property type="evidence" value="ECO:0007669"/>
    <property type="project" value="InterPro"/>
</dbReference>
<protein>
    <submittedName>
        <fullName evidence="3">Bacterial regulatory proteins, luxR family</fullName>
    </submittedName>
</protein>
<sequence length="215" mass="24566">MSHLEARYDATALESCVIYTDAPRTFKHWLFQRKQMMTASVLTKQYDGSLVALFHLHSFAAQRQQIQACISHHDYVLIIVDQSNPSEAIELFKMGIKGYLESDIPLVSLEQAITTIQQGNVWIGHDIMRALICGVHNVNNDDPTAEQWNHHLTARETEAANALLQGKNNKEIAEIMDISERTVKSHIRNLFDKFDVNDRLALVIKIHALMKKSRF</sequence>
<dbReference type="SUPFAM" id="SSF46894">
    <property type="entry name" value="C-terminal effector domain of the bipartite response regulators"/>
    <property type="match status" value="1"/>
</dbReference>
<dbReference type="PRINTS" id="PR00038">
    <property type="entry name" value="HTHLUXR"/>
</dbReference>
<dbReference type="Gene3D" id="1.10.10.10">
    <property type="entry name" value="Winged helix-like DNA-binding domain superfamily/Winged helix DNA-binding domain"/>
    <property type="match status" value="1"/>
</dbReference>
<dbReference type="STRING" id="1137284.GCA_001418205_02055"/>
<evidence type="ECO:0000259" key="2">
    <source>
        <dbReference type="PROSITE" id="PS50043"/>
    </source>
</evidence>
<dbReference type="SMART" id="SM00421">
    <property type="entry name" value="HTH_LUXR"/>
    <property type="match status" value="1"/>
</dbReference>
<dbReference type="PROSITE" id="PS50043">
    <property type="entry name" value="HTH_LUXR_2"/>
    <property type="match status" value="1"/>
</dbReference>
<dbReference type="Pfam" id="PF00196">
    <property type="entry name" value="GerE"/>
    <property type="match status" value="1"/>
</dbReference>
<dbReference type="PROSITE" id="PS00622">
    <property type="entry name" value="HTH_LUXR_1"/>
    <property type="match status" value="1"/>
</dbReference>
<dbReference type="OrthoDB" id="9794397at2"/>
<evidence type="ECO:0000313" key="3">
    <source>
        <dbReference type="EMBL" id="CUB04191.1"/>
    </source>
</evidence>
<dbReference type="PANTHER" id="PTHR43214">
    <property type="entry name" value="TWO-COMPONENT RESPONSE REGULATOR"/>
    <property type="match status" value="1"/>
</dbReference>
<dbReference type="GO" id="GO:0003677">
    <property type="term" value="F:DNA binding"/>
    <property type="evidence" value="ECO:0007669"/>
    <property type="project" value="UniProtKB-KW"/>
</dbReference>
<evidence type="ECO:0000313" key="4">
    <source>
        <dbReference type="Proteomes" id="UP000182769"/>
    </source>
</evidence>
<dbReference type="Gene3D" id="3.40.50.2300">
    <property type="match status" value="1"/>
</dbReference>
<name>A0A0K6IM77_9GAMM</name>
<dbReference type="InterPro" id="IPR016032">
    <property type="entry name" value="Sig_transdc_resp-reg_C-effctor"/>
</dbReference>
<dbReference type="EMBL" id="CYHG01000006">
    <property type="protein sequence ID" value="CUB04191.1"/>
    <property type="molecule type" value="Genomic_DNA"/>
</dbReference>
<dbReference type="InterPro" id="IPR000792">
    <property type="entry name" value="Tscrpt_reg_LuxR_C"/>
</dbReference>
<organism evidence="3 4">
    <name type="scientific">Marinomonas fungiae</name>
    <dbReference type="NCBI Taxonomy" id="1137284"/>
    <lineage>
        <taxon>Bacteria</taxon>
        <taxon>Pseudomonadati</taxon>
        <taxon>Pseudomonadota</taxon>
        <taxon>Gammaproteobacteria</taxon>
        <taxon>Oceanospirillales</taxon>
        <taxon>Oceanospirillaceae</taxon>
        <taxon>Marinomonas</taxon>
    </lineage>
</organism>
<dbReference type="Proteomes" id="UP000182769">
    <property type="component" value="Unassembled WGS sequence"/>
</dbReference>
<dbReference type="PANTHER" id="PTHR43214:SF43">
    <property type="entry name" value="TWO-COMPONENT RESPONSE REGULATOR"/>
    <property type="match status" value="1"/>
</dbReference>
<keyword evidence="4" id="KW-1185">Reference proteome</keyword>
<feature type="domain" description="HTH luxR-type" evidence="2">
    <location>
        <begin position="145"/>
        <end position="210"/>
    </location>
</feature>
<reference evidence="4" key="1">
    <citation type="submission" date="2015-08" db="EMBL/GenBank/DDBJ databases">
        <authorList>
            <person name="Varghese N."/>
        </authorList>
    </citation>
    <scope>NUCLEOTIDE SEQUENCE [LARGE SCALE GENOMIC DNA]</scope>
    <source>
        <strain evidence="4">JCM 18476</strain>
    </source>
</reference>
<evidence type="ECO:0000256" key="1">
    <source>
        <dbReference type="ARBA" id="ARBA00023125"/>
    </source>
</evidence>
<dbReference type="AlphaFoldDB" id="A0A0K6IM77"/>
<dbReference type="CDD" id="cd06170">
    <property type="entry name" value="LuxR_C_like"/>
    <property type="match status" value="1"/>
</dbReference>